<proteinExistence type="predicted"/>
<gene>
    <name evidence="1" type="ORF">HFZ78_17205</name>
</gene>
<sequence>MLVQLEKAASMTAFIFNSYTQLVQQAPSHVLHHWFVVFIKKIDWN</sequence>
<reference evidence="1 2" key="2">
    <citation type="submission" date="2020-04" db="EMBL/GenBank/DDBJ databases">
        <authorList>
            <person name="Fomenkov A."/>
            <person name="Anton B.P."/>
            <person name="Roberts R.J."/>
        </authorList>
    </citation>
    <scope>NUCLEOTIDE SEQUENCE [LARGE SCALE GENOMIC DNA]</scope>
    <source>
        <strain evidence="1 2">S2</strain>
    </source>
</reference>
<evidence type="ECO:0000313" key="1">
    <source>
        <dbReference type="EMBL" id="QIZ08250.1"/>
    </source>
</evidence>
<evidence type="ECO:0000313" key="2">
    <source>
        <dbReference type="Proteomes" id="UP000501868"/>
    </source>
</evidence>
<accession>A0A6H1P3T0</accession>
<dbReference type="EMBL" id="CP051128">
    <property type="protein sequence ID" value="QIZ08250.1"/>
    <property type="molecule type" value="Genomic_DNA"/>
</dbReference>
<name>A0A6H1P3T0_PRIMG</name>
<dbReference type="Proteomes" id="UP000501868">
    <property type="component" value="Chromosome"/>
</dbReference>
<protein>
    <submittedName>
        <fullName evidence="1">Uncharacterized protein</fullName>
    </submittedName>
</protein>
<reference evidence="1 2" key="1">
    <citation type="submission" date="2020-04" db="EMBL/GenBank/DDBJ databases">
        <title>Genome-Wide Identification of 5-Methylcytosine Sites in Bacterial Genomes By High-Throughput Sequencing of MspJI Restriction Fragments.</title>
        <authorList>
            <person name="Wu V."/>
        </authorList>
    </citation>
    <scope>NUCLEOTIDE SEQUENCE [LARGE SCALE GENOMIC DNA]</scope>
    <source>
        <strain evidence="1 2">S2</strain>
    </source>
</reference>
<dbReference type="AlphaFoldDB" id="A0A6H1P3T0"/>
<organism evidence="1 2">
    <name type="scientific">Priestia megaterium</name>
    <name type="common">Bacillus megaterium</name>
    <dbReference type="NCBI Taxonomy" id="1404"/>
    <lineage>
        <taxon>Bacteria</taxon>
        <taxon>Bacillati</taxon>
        <taxon>Bacillota</taxon>
        <taxon>Bacilli</taxon>
        <taxon>Bacillales</taxon>
        <taxon>Bacillaceae</taxon>
        <taxon>Priestia</taxon>
    </lineage>
</organism>